<dbReference type="PANTHER" id="PTHR48081:SF8">
    <property type="entry name" value="ALPHA_BETA HYDROLASE FOLD-3 DOMAIN-CONTAINING PROTEIN-RELATED"/>
    <property type="match status" value="1"/>
</dbReference>
<dbReference type="OMA" id="VCYPAGY"/>
<name>G9MU66_HYPVG</name>
<evidence type="ECO:0000313" key="3">
    <source>
        <dbReference type="EMBL" id="EHK22019.1"/>
    </source>
</evidence>
<dbReference type="HOGENOM" id="CLU_012494_6_1_1"/>
<dbReference type="eggNOG" id="KOG1515">
    <property type="taxonomic scope" value="Eukaryota"/>
</dbReference>
<feature type="domain" description="Alpha/beta hydrolase fold-3" evidence="2">
    <location>
        <begin position="89"/>
        <end position="295"/>
    </location>
</feature>
<dbReference type="GO" id="GO:0016787">
    <property type="term" value="F:hydrolase activity"/>
    <property type="evidence" value="ECO:0007669"/>
    <property type="project" value="UniProtKB-KW"/>
</dbReference>
<dbReference type="InParanoid" id="G9MU66"/>
<comment type="caution">
    <text evidence="3">The sequence shown here is derived from an EMBL/GenBank/DDBJ whole genome shotgun (WGS) entry which is preliminary data.</text>
</comment>
<sequence length="319" mass="34975">MPLKYDPDFFEVLKPLLPTLSQVPPLAAHDIDGRRQRHEAQIAQSNIPEAPGVAIEELKFQSFDGALITILRVYPTEEFANGKITPAYLHAHGGGMMFGAARNYINAQAHTVAATRIPMFSVDYRKAPEHPYPTPIQDAYAALLWIQEHASTFNIDPSRIGVTGESSGAGLAAGVAIMARDKGLSPPLRKQVLIYPMLDDRNTTPLPDVEQMAFWKVDDNLTGWTALLGEHIGKKDVSPYAAPARLTSAEGLPPIYADVGDLDIFKFEIIDYVQKFVKAGISAEFHLYPGLPHGWEGLAPMIPATMRAAANRNRALLDI</sequence>
<dbReference type="Proteomes" id="UP000007115">
    <property type="component" value="Unassembled WGS sequence"/>
</dbReference>
<dbReference type="OrthoDB" id="408631at2759"/>
<dbReference type="Gene3D" id="3.40.50.1820">
    <property type="entry name" value="alpha/beta hydrolase"/>
    <property type="match status" value="1"/>
</dbReference>
<dbReference type="GeneID" id="25788130"/>
<keyword evidence="4" id="KW-1185">Reference proteome</keyword>
<dbReference type="AlphaFoldDB" id="G9MU66"/>
<dbReference type="EMBL" id="ABDF02000045">
    <property type="protein sequence ID" value="EHK22019.1"/>
    <property type="molecule type" value="Genomic_DNA"/>
</dbReference>
<dbReference type="STRING" id="413071.G9MU66"/>
<dbReference type="InterPro" id="IPR029058">
    <property type="entry name" value="AB_hydrolase_fold"/>
</dbReference>
<keyword evidence="1" id="KW-0378">Hydrolase</keyword>
<gene>
    <name evidence="3" type="ORF">TRIVIDRAFT_151341</name>
</gene>
<dbReference type="InterPro" id="IPR013094">
    <property type="entry name" value="AB_hydrolase_3"/>
</dbReference>
<dbReference type="Pfam" id="PF07859">
    <property type="entry name" value="Abhydrolase_3"/>
    <property type="match status" value="1"/>
</dbReference>
<protein>
    <recommendedName>
        <fullName evidence="2">Alpha/beta hydrolase fold-3 domain-containing protein</fullName>
    </recommendedName>
</protein>
<dbReference type="PANTHER" id="PTHR48081">
    <property type="entry name" value="AB HYDROLASE SUPERFAMILY PROTEIN C4A8.06C"/>
    <property type="match status" value="1"/>
</dbReference>
<evidence type="ECO:0000313" key="4">
    <source>
        <dbReference type="Proteomes" id="UP000007115"/>
    </source>
</evidence>
<dbReference type="InterPro" id="IPR050300">
    <property type="entry name" value="GDXG_lipolytic_enzyme"/>
</dbReference>
<proteinExistence type="predicted"/>
<accession>G9MU66</accession>
<reference evidence="3 4" key="1">
    <citation type="journal article" date="2011" name="Genome Biol.">
        <title>Comparative genome sequence analysis underscores mycoparasitism as the ancestral life style of Trichoderma.</title>
        <authorList>
            <person name="Kubicek C.P."/>
            <person name="Herrera-Estrella A."/>
            <person name="Seidl-Seiboth V."/>
            <person name="Martinez D.A."/>
            <person name="Druzhinina I.S."/>
            <person name="Thon M."/>
            <person name="Zeilinger S."/>
            <person name="Casas-Flores S."/>
            <person name="Horwitz B.A."/>
            <person name="Mukherjee P.K."/>
            <person name="Mukherjee M."/>
            <person name="Kredics L."/>
            <person name="Alcaraz L.D."/>
            <person name="Aerts A."/>
            <person name="Antal Z."/>
            <person name="Atanasova L."/>
            <person name="Cervantes-Badillo M.G."/>
            <person name="Challacombe J."/>
            <person name="Chertkov O."/>
            <person name="McCluskey K."/>
            <person name="Coulpier F."/>
            <person name="Deshpande N."/>
            <person name="von Doehren H."/>
            <person name="Ebbole D.J."/>
            <person name="Esquivel-Naranjo E.U."/>
            <person name="Fekete E."/>
            <person name="Flipphi M."/>
            <person name="Glaser F."/>
            <person name="Gomez-Rodriguez E.Y."/>
            <person name="Gruber S."/>
            <person name="Han C."/>
            <person name="Henrissat B."/>
            <person name="Hermosa R."/>
            <person name="Hernandez-Onate M."/>
            <person name="Karaffa L."/>
            <person name="Kosti I."/>
            <person name="Le Crom S."/>
            <person name="Lindquist E."/>
            <person name="Lucas S."/>
            <person name="Luebeck M."/>
            <person name="Luebeck P.S."/>
            <person name="Margeot A."/>
            <person name="Metz B."/>
            <person name="Misra M."/>
            <person name="Nevalainen H."/>
            <person name="Omann M."/>
            <person name="Packer N."/>
            <person name="Perrone G."/>
            <person name="Uresti-Rivera E.E."/>
            <person name="Salamov A."/>
            <person name="Schmoll M."/>
            <person name="Seiboth B."/>
            <person name="Shapiro H."/>
            <person name="Sukno S."/>
            <person name="Tamayo-Ramos J.A."/>
            <person name="Tisch D."/>
            <person name="Wiest A."/>
            <person name="Wilkinson H.H."/>
            <person name="Zhang M."/>
            <person name="Coutinho P.M."/>
            <person name="Kenerley C.M."/>
            <person name="Monte E."/>
            <person name="Baker S.E."/>
            <person name="Grigoriev I.V."/>
        </authorList>
    </citation>
    <scope>NUCLEOTIDE SEQUENCE [LARGE SCALE GENOMIC DNA]</scope>
    <source>
        <strain evidence="4">Gv29-8 / FGSC 10586</strain>
    </source>
</reference>
<dbReference type="VEuPathDB" id="FungiDB:TRIVIDRAFT_151341"/>
<evidence type="ECO:0000259" key="2">
    <source>
        <dbReference type="Pfam" id="PF07859"/>
    </source>
</evidence>
<organism evidence="3 4">
    <name type="scientific">Hypocrea virens (strain Gv29-8 / FGSC 10586)</name>
    <name type="common">Gliocladium virens</name>
    <name type="synonym">Trichoderma virens</name>
    <dbReference type="NCBI Taxonomy" id="413071"/>
    <lineage>
        <taxon>Eukaryota</taxon>
        <taxon>Fungi</taxon>
        <taxon>Dikarya</taxon>
        <taxon>Ascomycota</taxon>
        <taxon>Pezizomycotina</taxon>
        <taxon>Sordariomycetes</taxon>
        <taxon>Hypocreomycetidae</taxon>
        <taxon>Hypocreales</taxon>
        <taxon>Hypocreaceae</taxon>
        <taxon>Trichoderma</taxon>
    </lineage>
</organism>
<dbReference type="SUPFAM" id="SSF53474">
    <property type="entry name" value="alpha/beta-Hydrolases"/>
    <property type="match status" value="1"/>
</dbReference>
<evidence type="ECO:0000256" key="1">
    <source>
        <dbReference type="ARBA" id="ARBA00022801"/>
    </source>
</evidence>
<dbReference type="RefSeq" id="XP_013956212.1">
    <property type="nucleotide sequence ID" value="XM_014100737.1"/>
</dbReference>